<keyword evidence="3" id="KW-1185">Reference proteome</keyword>
<dbReference type="Proteomes" id="UP000536835">
    <property type="component" value="Unassembled WGS sequence"/>
</dbReference>
<organism evidence="2 3">
    <name type="scientific">Parvularcula mediterranea</name>
    <dbReference type="NCBI Taxonomy" id="2732508"/>
    <lineage>
        <taxon>Bacteria</taxon>
        <taxon>Pseudomonadati</taxon>
        <taxon>Pseudomonadota</taxon>
        <taxon>Alphaproteobacteria</taxon>
        <taxon>Parvularculales</taxon>
        <taxon>Parvularculaceae</taxon>
        <taxon>Parvularcula</taxon>
    </lineage>
</organism>
<dbReference type="Pfam" id="PF13640">
    <property type="entry name" value="2OG-FeII_Oxy_3"/>
    <property type="match status" value="1"/>
</dbReference>
<accession>A0A7Y3RKI8</accession>
<protein>
    <submittedName>
        <fullName evidence="2">2OG-Fe(II) oxygenase</fullName>
    </submittedName>
</protein>
<sequence>MVAEGAVTSEEAASVREDYPAIDKTGYLPLSKLDSQGKFQELVEDLQSPELAEVLSEKLGLDLIGKPRMITVRKLSKLGDGRIHNDSVSKICTMLIYLNDGWDKEEGGAIRALNGEHDMDDFAEEVEPLAGNVFAFARSETSWHGHPPFAGERYVIQTTFLTSQEELDRKENRGGIQFALKKIFERFQGGRA</sequence>
<comment type="caution">
    <text evidence="2">The sequence shown here is derived from an EMBL/GenBank/DDBJ whole genome shotgun (WGS) entry which is preliminary data.</text>
</comment>
<dbReference type="EMBL" id="JABFCX010000002">
    <property type="protein sequence ID" value="NNU15685.1"/>
    <property type="molecule type" value="Genomic_DNA"/>
</dbReference>
<evidence type="ECO:0000313" key="2">
    <source>
        <dbReference type="EMBL" id="NNU15685.1"/>
    </source>
</evidence>
<reference evidence="2 3" key="1">
    <citation type="submission" date="2020-05" db="EMBL/GenBank/DDBJ databases">
        <title>Parvularcula mediterraneae sp. nov., isolated from polypropylene straw from shallow seawater of the seashore of Laganas in Zakynthos island, Greece.</title>
        <authorList>
            <person name="Szabo I."/>
            <person name="Al-Omari J."/>
            <person name="Rado J."/>
            <person name="Szerdahelyi G.S."/>
        </authorList>
    </citation>
    <scope>NUCLEOTIDE SEQUENCE [LARGE SCALE GENOMIC DNA]</scope>
    <source>
        <strain evidence="2 3">ZS-1/3</strain>
    </source>
</reference>
<dbReference type="Gene3D" id="2.60.120.620">
    <property type="entry name" value="q2cbj1_9rhob like domain"/>
    <property type="match status" value="1"/>
</dbReference>
<feature type="domain" description="Prolyl 4-hydroxylase alpha subunit Fe(2+) 2OG dioxygenase" evidence="1">
    <location>
        <begin position="83"/>
        <end position="157"/>
    </location>
</feature>
<dbReference type="AlphaFoldDB" id="A0A7Y3RKI8"/>
<proteinExistence type="predicted"/>
<dbReference type="InterPro" id="IPR044862">
    <property type="entry name" value="Pro_4_hyd_alph_FE2OG_OXY"/>
</dbReference>
<evidence type="ECO:0000313" key="3">
    <source>
        <dbReference type="Proteomes" id="UP000536835"/>
    </source>
</evidence>
<gene>
    <name evidence="2" type="ORF">HK107_05055</name>
</gene>
<evidence type="ECO:0000259" key="1">
    <source>
        <dbReference type="Pfam" id="PF13640"/>
    </source>
</evidence>
<name>A0A7Y3RKI8_9PROT</name>